<evidence type="ECO:0000313" key="3">
    <source>
        <dbReference type="Proteomes" id="UP000186601"/>
    </source>
</evidence>
<organism evidence="2 3">
    <name type="scientific">Hermanssonia centrifuga</name>
    <dbReference type="NCBI Taxonomy" id="98765"/>
    <lineage>
        <taxon>Eukaryota</taxon>
        <taxon>Fungi</taxon>
        <taxon>Dikarya</taxon>
        <taxon>Basidiomycota</taxon>
        <taxon>Agaricomycotina</taxon>
        <taxon>Agaricomycetes</taxon>
        <taxon>Polyporales</taxon>
        <taxon>Meruliaceae</taxon>
        <taxon>Hermanssonia</taxon>
    </lineage>
</organism>
<dbReference type="AlphaFoldDB" id="A0A2R6NLZ5"/>
<sequence length="179" mass="19959">MGGNHVRHARKVCVWRVEARKDDVTPGQGEYVDASELWVPYPTLRTQGPVDVEFPYAGSVADETWHNVECVVVVVVVVYAEAGIGLGGQNEAGINCSRRPNTSNGRQTGWKRSIRRHLPQWLVMSASSAKSVGSFLSEYYRVQNTSIHTAHCQWPRPPAPRSSLLPRGWVTYLALQYLA</sequence>
<dbReference type="EMBL" id="MLYV02001076">
    <property type="protein sequence ID" value="PSR73391.1"/>
    <property type="molecule type" value="Genomic_DNA"/>
</dbReference>
<feature type="compositionally biased region" description="Polar residues" evidence="1">
    <location>
        <begin position="98"/>
        <end position="107"/>
    </location>
</feature>
<protein>
    <submittedName>
        <fullName evidence="2">Uncharacterized protein</fullName>
    </submittedName>
</protein>
<feature type="region of interest" description="Disordered" evidence="1">
    <location>
        <begin position="91"/>
        <end position="110"/>
    </location>
</feature>
<name>A0A2R6NLZ5_9APHY</name>
<evidence type="ECO:0000256" key="1">
    <source>
        <dbReference type="SAM" id="MobiDB-lite"/>
    </source>
</evidence>
<dbReference type="Proteomes" id="UP000186601">
    <property type="component" value="Unassembled WGS sequence"/>
</dbReference>
<reference evidence="2 3" key="1">
    <citation type="submission" date="2018-02" db="EMBL/GenBank/DDBJ databases">
        <title>Genome sequence of the basidiomycete white-rot fungus Phlebia centrifuga.</title>
        <authorList>
            <person name="Granchi Z."/>
            <person name="Peng M."/>
            <person name="de Vries R.P."/>
            <person name="Hilden K."/>
            <person name="Makela M.R."/>
            <person name="Grigoriev I."/>
            <person name="Riley R."/>
        </authorList>
    </citation>
    <scope>NUCLEOTIDE SEQUENCE [LARGE SCALE GENOMIC DNA]</scope>
    <source>
        <strain evidence="2 3">FBCC195</strain>
    </source>
</reference>
<gene>
    <name evidence="2" type="ORF">PHLCEN_2v10683</name>
</gene>
<evidence type="ECO:0000313" key="2">
    <source>
        <dbReference type="EMBL" id="PSR73391.1"/>
    </source>
</evidence>
<keyword evidence="3" id="KW-1185">Reference proteome</keyword>
<proteinExistence type="predicted"/>
<accession>A0A2R6NLZ5</accession>
<comment type="caution">
    <text evidence="2">The sequence shown here is derived from an EMBL/GenBank/DDBJ whole genome shotgun (WGS) entry which is preliminary data.</text>
</comment>